<dbReference type="GeneID" id="10772957"/>
<dbReference type="AlphaFoldDB" id="F8AM93"/>
<gene>
    <name evidence="2" type="ordered locus">Metok_0806</name>
</gene>
<feature type="region of interest" description="Disordered" evidence="1">
    <location>
        <begin position="1"/>
        <end position="32"/>
    </location>
</feature>
<keyword evidence="3" id="KW-1185">Reference proteome</keyword>
<dbReference type="eggNOG" id="arCOG06554">
    <property type="taxonomic scope" value="Archaea"/>
</dbReference>
<dbReference type="STRING" id="647113.Metok_0806"/>
<dbReference type="HOGENOM" id="CLU_144581_0_0_2"/>
<feature type="compositionally biased region" description="Low complexity" evidence="1">
    <location>
        <begin position="1"/>
        <end position="26"/>
    </location>
</feature>
<proteinExistence type="predicted"/>
<accession>F8AM93</accession>
<evidence type="ECO:0000313" key="2">
    <source>
        <dbReference type="EMBL" id="AEH06783.1"/>
    </source>
</evidence>
<sequence>MSESINNENNNISNKNSNKINKSRNNMGNNKPIKELIKNDRRYFEEFLSNSFGKNIFVPEMDVFSSKCGCYGIMIMTRGVLFDEVDVFKDRIIKKLEEIANNYGINANWIFIRIIPSSEDVISFGVRELCNMCREEYNANKPRPDLITLKYD</sequence>
<evidence type="ECO:0000313" key="3">
    <source>
        <dbReference type="Proteomes" id="UP000009296"/>
    </source>
</evidence>
<organism evidence="2 3">
    <name type="scientific">Methanothermococcus okinawensis (strain DSM 14208 / JCM 11175 / IH1)</name>
    <dbReference type="NCBI Taxonomy" id="647113"/>
    <lineage>
        <taxon>Archaea</taxon>
        <taxon>Methanobacteriati</taxon>
        <taxon>Methanobacteriota</taxon>
        <taxon>Methanomada group</taxon>
        <taxon>Methanococci</taxon>
        <taxon>Methanococcales</taxon>
        <taxon>Methanococcaceae</taxon>
        <taxon>Methanothermococcus</taxon>
    </lineage>
</organism>
<dbReference type="InterPro" id="IPR020380">
    <property type="entry name" value="Uncharacterised_MJ1658"/>
</dbReference>
<dbReference type="RefSeq" id="WP_013866968.1">
    <property type="nucleotide sequence ID" value="NC_015636.1"/>
</dbReference>
<protein>
    <submittedName>
        <fullName evidence="2">Uncharacterized protein</fullName>
    </submittedName>
</protein>
<reference evidence="2" key="1">
    <citation type="submission" date="2011-05" db="EMBL/GenBank/DDBJ databases">
        <title>Complete sequence of chromosome of Methanothermococcus okinawensis IH1.</title>
        <authorList>
            <consortium name="US DOE Joint Genome Institute"/>
            <person name="Lucas S."/>
            <person name="Han J."/>
            <person name="Lapidus A."/>
            <person name="Cheng J.-F."/>
            <person name="Goodwin L."/>
            <person name="Pitluck S."/>
            <person name="Peters L."/>
            <person name="Mikhailova N."/>
            <person name="Held B."/>
            <person name="Han C."/>
            <person name="Tapia R."/>
            <person name="Land M."/>
            <person name="Hauser L."/>
            <person name="Kyrpides N."/>
            <person name="Ivanova N."/>
            <person name="Pagani I."/>
            <person name="Sieprawska-Lupa M."/>
            <person name="Takai K."/>
            <person name="Miyazaki J."/>
            <person name="Whitman W."/>
            <person name="Woyke T."/>
        </authorList>
    </citation>
    <scope>NUCLEOTIDE SEQUENCE [LARGE SCALE GENOMIC DNA]</scope>
    <source>
        <strain evidence="2">IH1</strain>
    </source>
</reference>
<evidence type="ECO:0000256" key="1">
    <source>
        <dbReference type="SAM" id="MobiDB-lite"/>
    </source>
</evidence>
<dbReference type="KEGG" id="mok:Metok_0806"/>
<name>F8AM93_METOI</name>
<dbReference type="Pfam" id="PF17393">
    <property type="entry name" value="DUF5402"/>
    <property type="match status" value="1"/>
</dbReference>
<dbReference type="Proteomes" id="UP000009296">
    <property type="component" value="Chromosome"/>
</dbReference>
<dbReference type="EMBL" id="CP002792">
    <property type="protein sequence ID" value="AEH06783.1"/>
    <property type="molecule type" value="Genomic_DNA"/>
</dbReference>